<accession>A0ABN7SUP3</accession>
<sequence>MRLSPSLKAEIDGWITEAAMIISTPGMIRAQIVQEMLAAGKILLFQVSENLNSPSSLLRKKNDDDQDWKFRDYGCYCHPTQKLIKDANWAIPMGHPVDEIDSECRQLYHAHQCLKVDHGIECESTNHYSWDIVDGRPFCADAEGTCAGDLCRLDLEFTRKLIELASGWDSQYHKNFGFDRRENCRHTSARPGSAGSGSSSDGRGFLSSVMNDSSGGVALHPEASKLQCCGIGLKRHVFHIDRQQCCGFETRDIGECL</sequence>
<reference evidence="1 2" key="1">
    <citation type="submission" date="2021-04" db="EMBL/GenBank/DDBJ databases">
        <authorList>
            <person name="Bliznina A."/>
        </authorList>
    </citation>
    <scope>NUCLEOTIDE SEQUENCE [LARGE SCALE GENOMIC DNA]</scope>
</reference>
<keyword evidence="2" id="KW-1185">Reference proteome</keyword>
<protein>
    <submittedName>
        <fullName evidence="1">Oidioi.mRNA.OKI2018_I69.chr1.g3617.t1.cds</fullName>
    </submittedName>
</protein>
<proteinExistence type="predicted"/>
<evidence type="ECO:0000313" key="2">
    <source>
        <dbReference type="Proteomes" id="UP001158576"/>
    </source>
</evidence>
<dbReference type="InterPro" id="IPR036444">
    <property type="entry name" value="PLipase_A2_dom_sf"/>
</dbReference>
<gene>
    <name evidence="1" type="ORF">OKIOD_LOCUS12382</name>
</gene>
<dbReference type="EMBL" id="OU015566">
    <property type="protein sequence ID" value="CAG5108060.1"/>
    <property type="molecule type" value="Genomic_DNA"/>
</dbReference>
<dbReference type="SUPFAM" id="SSF48619">
    <property type="entry name" value="Phospholipase A2, PLA2"/>
    <property type="match status" value="1"/>
</dbReference>
<evidence type="ECO:0000313" key="1">
    <source>
        <dbReference type="EMBL" id="CAG5108060.1"/>
    </source>
</evidence>
<dbReference type="Gene3D" id="1.20.90.10">
    <property type="entry name" value="Phospholipase A2 domain"/>
    <property type="match status" value="1"/>
</dbReference>
<name>A0ABN7SUP3_OIKDI</name>
<dbReference type="Proteomes" id="UP001158576">
    <property type="component" value="Chromosome 1"/>
</dbReference>
<organism evidence="1 2">
    <name type="scientific">Oikopleura dioica</name>
    <name type="common">Tunicate</name>
    <dbReference type="NCBI Taxonomy" id="34765"/>
    <lineage>
        <taxon>Eukaryota</taxon>
        <taxon>Metazoa</taxon>
        <taxon>Chordata</taxon>
        <taxon>Tunicata</taxon>
        <taxon>Appendicularia</taxon>
        <taxon>Copelata</taxon>
        <taxon>Oikopleuridae</taxon>
        <taxon>Oikopleura</taxon>
    </lineage>
</organism>